<organism evidence="1">
    <name type="scientific">Pseudoalteromonas phage B8b</name>
    <dbReference type="NCBI Taxonomy" id="1506997"/>
    <lineage>
        <taxon>Viruses</taxon>
        <taxon>Duplodnaviria</taxon>
        <taxon>Heunggongvirae</taxon>
        <taxon>Uroviricota</taxon>
        <taxon>Caudoviricetes</taxon>
    </lineage>
</organism>
<accession>A0A076G662</accession>
<dbReference type="EMBL" id="KJ944830">
    <property type="protein sequence ID" value="AII27475.1"/>
    <property type="molecule type" value="Genomic_DNA"/>
</dbReference>
<name>A0A076G662_9CAUD</name>
<gene>
    <name evidence="1" type="ORF">B8b_024</name>
</gene>
<proteinExistence type="predicted"/>
<evidence type="ECO:0000313" key="1">
    <source>
        <dbReference type="EMBL" id="AII27475.1"/>
    </source>
</evidence>
<sequence>MNIRYDDETQTALDELDRNIENRHKYLSVNFSFNWQDFHQDPVLQELQKIKNNLLATATMKTVEFDDQELASIGSGEPFLDETDMHPVNLKTKQLVISTPLHKNSEFEQAFNSHFKEQAEKAICNFGKAVINIGAAAEVTAEQLRTAMEKMRPVKAPVFDETDLLQHCAKMGHHPIPVPRTPCHGKWRSDIEQFNKEESE</sequence>
<reference evidence="1" key="1">
    <citation type="journal article" date="2015" name="PLoS ONE">
        <title>Life-style and genome structure of marine pseudoalteromonas siphovirus b8b isolated from the northwestern mediterranean sea.</title>
        <authorList>
            <person name="Lara E."/>
            <person name="Holmfeldt K."/>
            <person name="Solonenko N."/>
            <person name="Sa E.L."/>
            <person name="Ignacio-Espinoza J.C."/>
            <person name="Cornejo-Castillo F.M."/>
            <person name="Verberkmoes N.C."/>
            <person name="Vaque D."/>
            <person name="Sullivan M.B."/>
            <person name="Acinas S.G."/>
        </authorList>
    </citation>
    <scope>NUCLEOTIDE SEQUENCE [LARGE SCALE GENOMIC DNA]</scope>
</reference>
<protein>
    <submittedName>
        <fullName evidence="1">Uncharacterized protein</fullName>
    </submittedName>
</protein>